<comment type="catalytic activity">
    <reaction evidence="2">
        <text>UDP-N-acetyl-alpha-D-muramoyl-L-alanyl-D-glutamate + meso-2,6-diaminopimelate + ATP = UDP-N-acetyl-alpha-D-muramoyl-L-alanyl-gamma-D-glutamyl-meso-2,6-diaminopimelate + ADP + phosphate + H(+)</text>
        <dbReference type="Rhea" id="RHEA:23676"/>
        <dbReference type="ChEBI" id="CHEBI:15378"/>
        <dbReference type="ChEBI" id="CHEBI:30616"/>
        <dbReference type="ChEBI" id="CHEBI:43474"/>
        <dbReference type="ChEBI" id="CHEBI:57791"/>
        <dbReference type="ChEBI" id="CHEBI:83900"/>
        <dbReference type="ChEBI" id="CHEBI:83905"/>
        <dbReference type="ChEBI" id="CHEBI:456216"/>
        <dbReference type="EC" id="6.3.2.13"/>
    </reaction>
</comment>
<keyword evidence="2" id="KW-0963">Cytoplasm</keyword>
<evidence type="ECO:0000256" key="2">
    <source>
        <dbReference type="HAMAP-Rule" id="MF_00208"/>
    </source>
</evidence>
<keyword evidence="2 3" id="KW-0131">Cell cycle</keyword>
<feature type="binding site" evidence="2">
    <location>
        <position position="179"/>
    </location>
    <ligand>
        <name>UDP-N-acetyl-alpha-D-muramoyl-L-alanyl-D-glutamate</name>
        <dbReference type="ChEBI" id="CHEBI:83900"/>
    </ligand>
</feature>
<feature type="modified residue" description="N6-carboxylysine" evidence="2">
    <location>
        <position position="211"/>
    </location>
</feature>
<dbReference type="GO" id="GO:0071555">
    <property type="term" value="P:cell wall organization"/>
    <property type="evidence" value="ECO:0007669"/>
    <property type="project" value="UniProtKB-KW"/>
</dbReference>
<dbReference type="GO" id="GO:0000287">
    <property type="term" value="F:magnesium ion binding"/>
    <property type="evidence" value="ECO:0007669"/>
    <property type="project" value="UniProtKB-UniRule"/>
</dbReference>
<dbReference type="SUPFAM" id="SSF53623">
    <property type="entry name" value="MurD-like peptide ligases, catalytic domain"/>
    <property type="match status" value="1"/>
</dbReference>
<dbReference type="SUPFAM" id="SSF53244">
    <property type="entry name" value="MurD-like peptide ligases, peptide-binding domain"/>
    <property type="match status" value="1"/>
</dbReference>
<dbReference type="InterPro" id="IPR036615">
    <property type="entry name" value="Mur_ligase_C_dom_sf"/>
</dbReference>
<feature type="binding site" evidence="2">
    <location>
        <position position="375"/>
    </location>
    <ligand>
        <name>meso-2,6-diaminopimelate</name>
        <dbReference type="ChEBI" id="CHEBI:57791"/>
    </ligand>
</feature>
<dbReference type="Gene3D" id="3.40.1190.10">
    <property type="entry name" value="Mur-like, catalytic domain"/>
    <property type="match status" value="1"/>
</dbReference>
<keyword evidence="2 3" id="KW-0132">Cell division</keyword>
<dbReference type="InterPro" id="IPR013221">
    <property type="entry name" value="Mur_ligase_cen"/>
</dbReference>
<comment type="pathway">
    <text evidence="2 3">Cell wall biogenesis; peptidoglycan biosynthesis.</text>
</comment>
<feature type="binding site" evidence="2">
    <location>
        <position position="177"/>
    </location>
    <ligand>
        <name>UDP-N-acetyl-alpha-D-muramoyl-L-alanyl-D-glutamate</name>
        <dbReference type="ChEBI" id="CHEBI:83900"/>
    </ligand>
</feature>
<dbReference type="Proteomes" id="UP000036771">
    <property type="component" value="Unassembled WGS sequence"/>
</dbReference>
<reference evidence="6 7" key="1">
    <citation type="submission" date="2015-03" db="EMBL/GenBank/DDBJ databases">
        <title>Caedibacter varicaedens, whole genome shotgun sequence.</title>
        <authorList>
            <person name="Suzuki H."/>
            <person name="Dapper A.L."/>
            <person name="Gibson A.K."/>
            <person name="Jackson C."/>
            <person name="Lee H."/>
            <person name="Pejaver V.R."/>
            <person name="Doak T."/>
            <person name="Lynch M."/>
        </authorList>
    </citation>
    <scope>NUCLEOTIDE SEQUENCE [LARGE SCALE GENOMIC DNA]</scope>
</reference>
<comment type="caution">
    <text evidence="2">Lacks conserved residue(s) required for the propagation of feature annotation.</text>
</comment>
<feature type="binding site" evidence="2">
    <location>
        <begin position="98"/>
        <end position="104"/>
    </location>
    <ligand>
        <name>ATP</name>
        <dbReference type="ChEBI" id="CHEBI:30616"/>
    </ligand>
</feature>
<feature type="binding site" evidence="2">
    <location>
        <position position="32"/>
    </location>
    <ligand>
        <name>UDP-N-acetyl-alpha-D-muramoyl-L-alanyl-D-glutamate</name>
        <dbReference type="ChEBI" id="CHEBI:83900"/>
    </ligand>
</feature>
<feature type="binding site" evidence="2">
    <location>
        <position position="171"/>
    </location>
    <ligand>
        <name>UDP-N-acetyl-alpha-D-muramoyl-L-alanyl-D-glutamate</name>
        <dbReference type="ChEBI" id="CHEBI:83900"/>
    </ligand>
</feature>
<dbReference type="GO" id="GO:0005524">
    <property type="term" value="F:ATP binding"/>
    <property type="evidence" value="ECO:0007669"/>
    <property type="project" value="UniProtKB-UniRule"/>
</dbReference>
<protein>
    <recommendedName>
        <fullName evidence="2">UDP-N-acetylmuramoyl-L-alanyl-D-glutamate--2,6-diaminopimelate ligase</fullName>
        <ecNumber evidence="2">6.3.2.13</ecNumber>
    </recommendedName>
    <alternativeName>
        <fullName evidence="2">Meso-A2pm-adding enzyme</fullName>
    </alternativeName>
    <alternativeName>
        <fullName evidence="2">Meso-diaminopimelate-adding enzyme</fullName>
    </alternativeName>
    <alternativeName>
        <fullName evidence="2">UDP-MurNAc-L-Ala-D-Glu:meso-diaminopimelate ligase</fullName>
    </alternativeName>
    <alternativeName>
        <fullName evidence="2">UDP-MurNAc-tripeptide synthetase</fullName>
    </alternativeName>
    <alternativeName>
        <fullName evidence="2">UDP-N-acetylmuramyl-tripeptide synthetase</fullName>
    </alternativeName>
</protein>
<feature type="short sequence motif" description="Meso-diaminopimelate recognition motif" evidence="2">
    <location>
        <begin position="399"/>
        <end position="402"/>
    </location>
</feature>
<dbReference type="OrthoDB" id="9800958at2"/>
<dbReference type="NCBIfam" id="TIGR01085">
    <property type="entry name" value="murE"/>
    <property type="match status" value="1"/>
</dbReference>
<evidence type="ECO:0000256" key="3">
    <source>
        <dbReference type="RuleBase" id="RU004135"/>
    </source>
</evidence>
<comment type="caution">
    <text evidence="6">The sequence shown here is derived from an EMBL/GenBank/DDBJ whole genome shotgun (WGS) entry which is preliminary data.</text>
</comment>
<feature type="domain" description="Mur ligase C-terminal" evidence="4">
    <location>
        <begin position="325"/>
        <end position="449"/>
    </location>
</feature>
<dbReference type="GO" id="GO:0009252">
    <property type="term" value="P:peptidoglycan biosynthetic process"/>
    <property type="evidence" value="ECO:0007669"/>
    <property type="project" value="UniProtKB-UniRule"/>
</dbReference>
<dbReference type="NCBIfam" id="NF001124">
    <property type="entry name" value="PRK00139.1-2"/>
    <property type="match status" value="1"/>
</dbReference>
<dbReference type="EC" id="6.3.2.13" evidence="2"/>
<dbReference type="GO" id="GO:0008360">
    <property type="term" value="P:regulation of cell shape"/>
    <property type="evidence" value="ECO:0007669"/>
    <property type="project" value="UniProtKB-KW"/>
</dbReference>
<dbReference type="SUPFAM" id="SSF63418">
    <property type="entry name" value="MurE/MurF N-terminal domain"/>
    <property type="match status" value="1"/>
</dbReference>
<dbReference type="PANTHER" id="PTHR23135:SF4">
    <property type="entry name" value="UDP-N-ACETYLMURAMOYL-L-ALANYL-D-GLUTAMATE--2,6-DIAMINOPIMELATE LIGASE MURE HOMOLOG, CHLOROPLASTIC"/>
    <property type="match status" value="1"/>
</dbReference>
<dbReference type="InterPro" id="IPR005761">
    <property type="entry name" value="UDP-N-AcMur-Glu-dNH2Pim_ligase"/>
</dbReference>
<dbReference type="Gene3D" id="3.40.1390.10">
    <property type="entry name" value="MurE/MurF, N-terminal domain"/>
    <property type="match status" value="1"/>
</dbReference>
<dbReference type="Pfam" id="PF08245">
    <property type="entry name" value="Mur_ligase_M"/>
    <property type="match status" value="1"/>
</dbReference>
<gene>
    <name evidence="2 6" type="primary">murE</name>
    <name evidence="6" type="ORF">Cva_00196</name>
</gene>
<feature type="binding site" evidence="2">
    <location>
        <position position="447"/>
    </location>
    <ligand>
        <name>meso-2,6-diaminopimelate</name>
        <dbReference type="ChEBI" id="CHEBI:57791"/>
    </ligand>
</feature>
<dbReference type="InterPro" id="IPR036565">
    <property type="entry name" value="Mur-like_cat_sf"/>
</dbReference>
<keyword evidence="7" id="KW-1185">Reference proteome</keyword>
<organism evidence="6 7">
    <name type="scientific">Caedimonas varicaedens</name>
    <dbReference type="NCBI Taxonomy" id="1629334"/>
    <lineage>
        <taxon>Bacteria</taxon>
        <taxon>Pseudomonadati</taxon>
        <taxon>Pseudomonadota</taxon>
        <taxon>Alphaproteobacteria</taxon>
        <taxon>Holosporales</taxon>
        <taxon>Caedimonadaceae</taxon>
        <taxon>Caedimonas</taxon>
    </lineage>
</organism>
<dbReference type="Pfam" id="PF02875">
    <property type="entry name" value="Mur_ligase_C"/>
    <property type="match status" value="1"/>
</dbReference>
<dbReference type="InterPro" id="IPR035911">
    <property type="entry name" value="MurE/MurF_N"/>
</dbReference>
<sequence>MNLIDFLKQQSFKLNLEKNILAQITGTLKVDSRTIEPGDVYLALPLLNGNSHETYVKEAQQRGAVLILNFRDEGRRFWAKWAKNCSPRQPETCVGVTGTNGKSSVVSFTRQLWEAAGLKAASLGTLGLSSLSCGVSEFPLVGLTSPDPITLHECLNGLAGKEVQHLALEVSSHGLDQHRLDEVQFAAAAFMNLHHEHLDYHGSMGNYFAAKCRLFTELLPASGTAILNRDNHYGQKLGKICAERGQSILWFGRKEGDINLAHLQAHPKGLILDVSVLEKTVRVDIPLIGAFQAENVLAALGLVVGSGMKPEQAIEGLKHLRSVPGRMEPVGQTLSGGLVFVDYAHKPYALENVLKSVRAHISGKVLVVFGCGGNRDTAKRKMMGAIAAQWADEVIVTDDNPRQEKASDIRAEILRGCPGAEEICSRREAIAYGLKRLNRGDVCIIAGKGHEQGQIMGSVVLPFDDREVARELLRIEGGEAA</sequence>
<dbReference type="GO" id="GO:0051301">
    <property type="term" value="P:cell division"/>
    <property type="evidence" value="ECO:0007669"/>
    <property type="project" value="UniProtKB-KW"/>
</dbReference>
<comment type="PTM">
    <text evidence="2">Carboxylation is probably crucial for Mg(2+) binding and, consequently, for the gamma-phosphate positioning of ATP.</text>
</comment>
<comment type="similarity">
    <text evidence="1 2">Belongs to the MurCDEF family. MurE subfamily.</text>
</comment>
<dbReference type="InterPro" id="IPR004101">
    <property type="entry name" value="Mur_ligase_C"/>
</dbReference>
<feature type="binding site" evidence="2">
    <location>
        <position position="451"/>
    </location>
    <ligand>
        <name>meso-2,6-diaminopimelate</name>
        <dbReference type="ChEBI" id="CHEBI:57791"/>
    </ligand>
</feature>
<keyword evidence="2" id="KW-0547">Nucleotide-binding</keyword>
<keyword evidence="2" id="KW-0067">ATP-binding</keyword>
<feature type="domain" description="Mur ligase central" evidence="5">
    <location>
        <begin position="96"/>
        <end position="302"/>
    </location>
</feature>
<keyword evidence="2 3" id="KW-0573">Peptidoglycan synthesis</keyword>
<feature type="binding site" evidence="2">
    <location>
        <begin position="399"/>
        <end position="402"/>
    </location>
    <ligand>
        <name>meso-2,6-diaminopimelate</name>
        <dbReference type="ChEBI" id="CHEBI:57791"/>
    </ligand>
</feature>
<dbReference type="UniPathway" id="UPA00219"/>
<comment type="function">
    <text evidence="2">Catalyzes the addition of meso-diaminopimelic acid to the nucleotide precursor UDP-N-acetylmuramoyl-L-alanyl-D-glutamate (UMAG) in the biosynthesis of bacterial cell-wall peptidoglycan.</text>
</comment>
<evidence type="ECO:0000256" key="1">
    <source>
        <dbReference type="ARBA" id="ARBA00005898"/>
    </source>
</evidence>
<dbReference type="EMBL" id="BBVC01000008">
    <property type="protein sequence ID" value="GAO97560.1"/>
    <property type="molecule type" value="Genomic_DNA"/>
</dbReference>
<dbReference type="Gene3D" id="3.90.190.20">
    <property type="entry name" value="Mur ligase, C-terminal domain"/>
    <property type="match status" value="1"/>
</dbReference>
<keyword evidence="2 3" id="KW-0133">Cell shape</keyword>
<comment type="subcellular location">
    <subcellularLocation>
        <location evidence="2 3">Cytoplasm</location>
    </subcellularLocation>
</comment>
<dbReference type="STRING" id="1629334.Cva_00196"/>
<name>A0A0K8MAM8_9PROT</name>
<proteinExistence type="inferred from homology"/>
<comment type="cofactor">
    <cofactor evidence="2">
        <name>Mg(2+)</name>
        <dbReference type="ChEBI" id="CHEBI:18420"/>
    </cofactor>
</comment>
<evidence type="ECO:0000313" key="7">
    <source>
        <dbReference type="Proteomes" id="UP000036771"/>
    </source>
</evidence>
<dbReference type="HAMAP" id="MF_00208">
    <property type="entry name" value="MurE"/>
    <property type="match status" value="1"/>
</dbReference>
<dbReference type="GO" id="GO:0005737">
    <property type="term" value="C:cytoplasm"/>
    <property type="evidence" value="ECO:0007669"/>
    <property type="project" value="UniProtKB-SubCell"/>
</dbReference>
<dbReference type="GO" id="GO:0008765">
    <property type="term" value="F:UDP-N-acetylmuramoylalanyl-D-glutamate-2,6-diaminopimelate ligase activity"/>
    <property type="evidence" value="ECO:0007669"/>
    <property type="project" value="UniProtKB-UniRule"/>
</dbReference>
<keyword evidence="2 3" id="KW-0961">Cell wall biogenesis/degradation</keyword>
<accession>A0A0K8MAM8</accession>
<evidence type="ECO:0000259" key="5">
    <source>
        <dbReference type="Pfam" id="PF08245"/>
    </source>
</evidence>
<dbReference type="PANTHER" id="PTHR23135">
    <property type="entry name" value="MUR LIGASE FAMILY MEMBER"/>
    <property type="match status" value="1"/>
</dbReference>
<evidence type="ECO:0000259" key="4">
    <source>
        <dbReference type="Pfam" id="PF02875"/>
    </source>
</evidence>
<keyword evidence="2" id="KW-0460">Magnesium</keyword>
<evidence type="ECO:0000313" key="6">
    <source>
        <dbReference type="EMBL" id="GAO97560.1"/>
    </source>
</evidence>
<keyword evidence="2 6" id="KW-0436">Ligase</keyword>
<dbReference type="AlphaFoldDB" id="A0A0K8MAM8"/>